<feature type="compositionally biased region" description="Basic and acidic residues" evidence="1">
    <location>
        <begin position="240"/>
        <end position="266"/>
    </location>
</feature>
<sequence length="475" mass="53263">MQHHHTTASSRHQPVIPSPPSRSSQCDAANNNPMTQCALIPDELQPLPHDTCQRTANNNTVQWPGIVKAAGIVRANKLTAPGFSSTSAAQETFKESSAMNPPELDGASGWRRSGGRKVEEVNIVRVDQLGWGTNFKAVHYPRLATLSTFPVTMQSLEHHATTVLFLCQHHARLNTLKWLPGSCVLYDPVTLVCGELWRDRRWKEVEEKEVEEKEVEEKEVEEKEVEEKEVEEKEVEEKEVEEKGVEEKEVEEKGVEEKGVEEKEVEEKEVEEKEVEEKEVEEKKVEEKEPSFHSSHQPSFHTSHHSSLHSSHHSSLHTSHHSSHHSSLHTSHHSSLHSSHHSSLRSPHQASLHSSHHCPFHPHSATHSSLHSSPHCHVFLRQLPEKIPTTLLTHQPKHSSALASPARPLSPLATPTIGIRVARSHTQHYPFSCSQVPSPPLPSHRSGVRRAIEPSALKMYSRILYPASPQVAASP</sequence>
<evidence type="ECO:0000313" key="3">
    <source>
        <dbReference type="Proteomes" id="UP001286313"/>
    </source>
</evidence>
<proteinExistence type="predicted"/>
<evidence type="ECO:0000313" key="2">
    <source>
        <dbReference type="EMBL" id="KAK3870584.1"/>
    </source>
</evidence>
<accession>A0AAE1FAE2</accession>
<reference evidence="2" key="1">
    <citation type="submission" date="2023-10" db="EMBL/GenBank/DDBJ databases">
        <title>Genome assemblies of two species of porcelain crab, Petrolisthes cinctipes and Petrolisthes manimaculis (Anomura: Porcellanidae).</title>
        <authorList>
            <person name="Angst P."/>
        </authorList>
    </citation>
    <scope>NUCLEOTIDE SEQUENCE</scope>
    <source>
        <strain evidence="2">PB745_01</strain>
        <tissue evidence="2">Gill</tissue>
    </source>
</reference>
<gene>
    <name evidence="2" type="ORF">Pcinc_024201</name>
</gene>
<feature type="compositionally biased region" description="Basic residues" evidence="1">
    <location>
        <begin position="302"/>
        <end position="343"/>
    </location>
</feature>
<feature type="region of interest" description="Disordered" evidence="1">
    <location>
        <begin position="208"/>
        <end position="371"/>
    </location>
</feature>
<comment type="caution">
    <text evidence="2">The sequence shown here is derived from an EMBL/GenBank/DDBJ whole genome shotgun (WGS) entry which is preliminary data.</text>
</comment>
<dbReference type="Proteomes" id="UP001286313">
    <property type="component" value="Unassembled WGS sequence"/>
</dbReference>
<keyword evidence="3" id="KW-1185">Reference proteome</keyword>
<feature type="region of interest" description="Disordered" evidence="1">
    <location>
        <begin position="92"/>
        <end position="112"/>
    </location>
</feature>
<protein>
    <submittedName>
        <fullName evidence="2">Uncharacterized protein</fullName>
    </submittedName>
</protein>
<feature type="compositionally biased region" description="Low complexity" evidence="1">
    <location>
        <begin position="292"/>
        <end position="301"/>
    </location>
</feature>
<organism evidence="2 3">
    <name type="scientific">Petrolisthes cinctipes</name>
    <name type="common">Flat porcelain crab</name>
    <dbReference type="NCBI Taxonomy" id="88211"/>
    <lineage>
        <taxon>Eukaryota</taxon>
        <taxon>Metazoa</taxon>
        <taxon>Ecdysozoa</taxon>
        <taxon>Arthropoda</taxon>
        <taxon>Crustacea</taxon>
        <taxon>Multicrustacea</taxon>
        <taxon>Malacostraca</taxon>
        <taxon>Eumalacostraca</taxon>
        <taxon>Eucarida</taxon>
        <taxon>Decapoda</taxon>
        <taxon>Pleocyemata</taxon>
        <taxon>Anomura</taxon>
        <taxon>Galatheoidea</taxon>
        <taxon>Porcellanidae</taxon>
        <taxon>Petrolisthes</taxon>
    </lineage>
</organism>
<feature type="compositionally biased region" description="Basic and acidic residues" evidence="1">
    <location>
        <begin position="280"/>
        <end position="291"/>
    </location>
</feature>
<feature type="compositionally biased region" description="Polar residues" evidence="1">
    <location>
        <begin position="21"/>
        <end position="33"/>
    </location>
</feature>
<feature type="region of interest" description="Disordered" evidence="1">
    <location>
        <begin position="1"/>
        <end position="33"/>
    </location>
</feature>
<name>A0AAE1FAE2_PETCI</name>
<feature type="compositionally biased region" description="Acidic residues" evidence="1">
    <location>
        <begin position="208"/>
        <end position="239"/>
    </location>
</feature>
<dbReference type="EMBL" id="JAWQEG010002643">
    <property type="protein sequence ID" value="KAK3870584.1"/>
    <property type="molecule type" value="Genomic_DNA"/>
</dbReference>
<feature type="compositionally biased region" description="Acidic residues" evidence="1">
    <location>
        <begin position="267"/>
        <end position="279"/>
    </location>
</feature>
<evidence type="ECO:0000256" key="1">
    <source>
        <dbReference type="SAM" id="MobiDB-lite"/>
    </source>
</evidence>
<dbReference type="AlphaFoldDB" id="A0AAE1FAE2"/>